<protein>
    <submittedName>
        <fullName evidence="6">Uncharacterized protein</fullName>
    </submittedName>
</protein>
<dbReference type="Proteomes" id="UP001314241">
    <property type="component" value="Unassembled WGS sequence"/>
</dbReference>
<accession>A0ABM9N6G9</accession>
<dbReference type="EMBL" id="CAWVOH010000004">
    <property type="protein sequence ID" value="CAK8054821.1"/>
    <property type="molecule type" value="Genomic_DNA"/>
</dbReference>
<sequence>MYLWLHIIVALAMIVLLIVDLRKENGSLPVAMTIRTLYLVMLADGIYLAFKAWHRAPVLVSFKIVASILVIGYIEYLMARRARNQLRQSDYYIAAGIIVLLVILGLFTAGFRPWIHL</sequence>
<feature type="transmembrane region" description="Helical" evidence="5">
    <location>
        <begin position="91"/>
        <end position="111"/>
    </location>
</feature>
<keyword evidence="2 5" id="KW-0812">Transmembrane</keyword>
<name>A0ABM9N6G9_9LACO</name>
<evidence type="ECO:0000313" key="7">
    <source>
        <dbReference type="Proteomes" id="UP001314241"/>
    </source>
</evidence>
<evidence type="ECO:0000313" key="6">
    <source>
        <dbReference type="EMBL" id="CAK8054821.1"/>
    </source>
</evidence>
<feature type="transmembrane region" description="Helical" evidence="5">
    <location>
        <begin position="6"/>
        <end position="21"/>
    </location>
</feature>
<keyword evidence="1" id="KW-1003">Cell membrane</keyword>
<keyword evidence="4 5" id="KW-0472">Membrane</keyword>
<evidence type="ECO:0000256" key="5">
    <source>
        <dbReference type="SAM" id="Phobius"/>
    </source>
</evidence>
<evidence type="ECO:0000256" key="2">
    <source>
        <dbReference type="ARBA" id="ARBA00022692"/>
    </source>
</evidence>
<evidence type="ECO:0000256" key="4">
    <source>
        <dbReference type="ARBA" id="ARBA00023136"/>
    </source>
</evidence>
<gene>
    <name evidence="6" type="ORF">R54876_GBNLAHCA_01403</name>
</gene>
<keyword evidence="7" id="KW-1185">Reference proteome</keyword>
<comment type="caution">
    <text evidence="6">The sequence shown here is derived from an EMBL/GenBank/DDBJ whole genome shotgun (WGS) entry which is preliminary data.</text>
</comment>
<evidence type="ECO:0000256" key="1">
    <source>
        <dbReference type="ARBA" id="ARBA00022475"/>
    </source>
</evidence>
<proteinExistence type="predicted"/>
<dbReference type="RefSeq" id="WP_349642369.1">
    <property type="nucleotide sequence ID" value="NZ_CAWVOH010000004.1"/>
</dbReference>
<keyword evidence="3 5" id="KW-1133">Transmembrane helix</keyword>
<feature type="transmembrane region" description="Helical" evidence="5">
    <location>
        <begin position="28"/>
        <end position="50"/>
    </location>
</feature>
<organism evidence="6 7">
    <name type="scientific">Eupransor demetentiae</name>
    <dbReference type="NCBI Taxonomy" id="3109584"/>
    <lineage>
        <taxon>Bacteria</taxon>
        <taxon>Bacillati</taxon>
        <taxon>Bacillota</taxon>
        <taxon>Bacilli</taxon>
        <taxon>Lactobacillales</taxon>
        <taxon>Lactobacillaceae</taxon>
        <taxon>Eupransor</taxon>
    </lineage>
</organism>
<reference evidence="6 7" key="1">
    <citation type="submission" date="2024-01" db="EMBL/GenBank/DDBJ databases">
        <authorList>
            <person name="Botero Cardona J."/>
        </authorList>
    </citation>
    <scope>NUCLEOTIDE SEQUENCE [LARGE SCALE GENOMIC DNA]</scope>
    <source>
        <strain evidence="6 7">LMG 33000</strain>
    </source>
</reference>
<feature type="transmembrane region" description="Helical" evidence="5">
    <location>
        <begin position="56"/>
        <end position="79"/>
    </location>
</feature>
<evidence type="ECO:0000256" key="3">
    <source>
        <dbReference type="ARBA" id="ARBA00022989"/>
    </source>
</evidence>
<dbReference type="InterPro" id="IPR010899">
    <property type="entry name" value="UPF0344"/>
</dbReference>
<dbReference type="Pfam" id="PF07457">
    <property type="entry name" value="DUF1516"/>
    <property type="match status" value="1"/>
</dbReference>